<name>A0A1C7NDP6_9FUNG</name>
<keyword evidence="5" id="KW-1185">Reference proteome</keyword>
<reference evidence="4 5" key="1">
    <citation type="submission" date="2016-03" db="EMBL/GenBank/DDBJ databases">
        <title>Choanephora cucurbitarum.</title>
        <authorList>
            <person name="Min B."/>
            <person name="Park H."/>
            <person name="Park J.-H."/>
            <person name="Shin H.-D."/>
            <person name="Choi I.-G."/>
        </authorList>
    </citation>
    <scope>NUCLEOTIDE SEQUENCE [LARGE SCALE GENOMIC DNA]</scope>
    <source>
        <strain evidence="4 5">KUS-F28377</strain>
    </source>
</reference>
<dbReference type="AlphaFoldDB" id="A0A1C7NDP6"/>
<accession>A0A1C7NDP6</accession>
<dbReference type="CDD" id="cd05471">
    <property type="entry name" value="pepsin_like"/>
    <property type="match status" value="1"/>
</dbReference>
<protein>
    <submittedName>
        <fullName evidence="4">Pepsin-2B</fullName>
    </submittedName>
</protein>
<dbReference type="PRINTS" id="PR00792">
    <property type="entry name" value="PEPSIN"/>
</dbReference>
<dbReference type="EMBL" id="LUGH01000238">
    <property type="protein sequence ID" value="OBZ87217.1"/>
    <property type="molecule type" value="Genomic_DNA"/>
</dbReference>
<dbReference type="InterPro" id="IPR033121">
    <property type="entry name" value="PEPTIDASE_A1"/>
</dbReference>
<dbReference type="SUPFAM" id="SSF50630">
    <property type="entry name" value="Acid proteases"/>
    <property type="match status" value="1"/>
</dbReference>
<dbReference type="Gene3D" id="2.40.70.10">
    <property type="entry name" value="Acid Proteases"/>
    <property type="match status" value="2"/>
</dbReference>
<dbReference type="GO" id="GO:0004190">
    <property type="term" value="F:aspartic-type endopeptidase activity"/>
    <property type="evidence" value="ECO:0007669"/>
    <property type="project" value="InterPro"/>
</dbReference>
<evidence type="ECO:0000256" key="1">
    <source>
        <dbReference type="ARBA" id="ARBA00007447"/>
    </source>
</evidence>
<dbReference type="PROSITE" id="PS51767">
    <property type="entry name" value="PEPTIDASE_A1"/>
    <property type="match status" value="1"/>
</dbReference>
<dbReference type="InterPro" id="IPR001461">
    <property type="entry name" value="Aspartic_peptidase_A1"/>
</dbReference>
<dbReference type="STRING" id="101091.A0A1C7NDP6"/>
<dbReference type="InterPro" id="IPR034164">
    <property type="entry name" value="Pepsin-like_dom"/>
</dbReference>
<proteinExistence type="inferred from homology"/>
<comment type="similarity">
    <text evidence="1">Belongs to the peptidase A1 family.</text>
</comment>
<evidence type="ECO:0000259" key="3">
    <source>
        <dbReference type="PROSITE" id="PS51767"/>
    </source>
</evidence>
<dbReference type="PANTHER" id="PTHR47966">
    <property type="entry name" value="BETA-SITE APP-CLEAVING ENZYME, ISOFORM A-RELATED"/>
    <property type="match status" value="1"/>
</dbReference>
<dbReference type="Proteomes" id="UP000093000">
    <property type="component" value="Unassembled WGS sequence"/>
</dbReference>
<dbReference type="InterPro" id="IPR021109">
    <property type="entry name" value="Peptidase_aspartic_dom_sf"/>
</dbReference>
<gene>
    <name evidence="4" type="primary">PEP2B</name>
    <name evidence="4" type="ORF">A0J61_04735</name>
</gene>
<comment type="caution">
    <text evidence="4">The sequence shown here is derived from an EMBL/GenBank/DDBJ whole genome shotgun (WGS) entry which is preliminary data.</text>
</comment>
<evidence type="ECO:0000256" key="2">
    <source>
        <dbReference type="PIRSR" id="PIRSR601461-2"/>
    </source>
</evidence>
<dbReference type="OrthoDB" id="2747330at2759"/>
<dbReference type="InParanoid" id="A0A1C7NDP6"/>
<feature type="domain" description="Peptidase A1" evidence="3">
    <location>
        <begin position="16"/>
        <end position="369"/>
    </location>
</feature>
<organism evidence="4 5">
    <name type="scientific">Choanephora cucurbitarum</name>
    <dbReference type="NCBI Taxonomy" id="101091"/>
    <lineage>
        <taxon>Eukaryota</taxon>
        <taxon>Fungi</taxon>
        <taxon>Fungi incertae sedis</taxon>
        <taxon>Mucoromycota</taxon>
        <taxon>Mucoromycotina</taxon>
        <taxon>Mucoromycetes</taxon>
        <taxon>Mucorales</taxon>
        <taxon>Mucorineae</taxon>
        <taxon>Choanephoraceae</taxon>
        <taxon>Choanephoroideae</taxon>
        <taxon>Choanephora</taxon>
    </lineage>
</organism>
<keyword evidence="2" id="KW-1015">Disulfide bond</keyword>
<feature type="disulfide bond" evidence="2">
    <location>
        <begin position="293"/>
        <end position="332"/>
    </location>
</feature>
<evidence type="ECO:0000313" key="5">
    <source>
        <dbReference type="Proteomes" id="UP000093000"/>
    </source>
</evidence>
<dbReference type="Pfam" id="PF00026">
    <property type="entry name" value="Asp"/>
    <property type="match status" value="1"/>
</dbReference>
<dbReference type="GO" id="GO:0006508">
    <property type="term" value="P:proteolysis"/>
    <property type="evidence" value="ECO:0007669"/>
    <property type="project" value="InterPro"/>
</dbReference>
<evidence type="ECO:0000313" key="4">
    <source>
        <dbReference type="EMBL" id="OBZ87217.1"/>
    </source>
</evidence>
<sequence length="381" mass="42608">MKFPNFGKKPPKLPLTYIQGVVSTPSQEFIGVFDTASSISWVASDQCQSRACLNSFDDRKFHSRESYTNLKFPFFVDLSYIDGTHIRIKPELDVLTFGGFSLPPHLIGEAFEIDYPKGYLPPANARIGMGGFGSIDWIKTGLSIDRNALPLISHIFKNKRAVGDDRFSTGYISSGSENFRKRGPVQSELFESFAWIVGVDKSLYHGPIYDLSLAPMHGLRSPFWNIPILGIDFQYNNRTSGNTTFSFKLASNAYGKVYSSSPMLTVPEEIAEKMNTALGAVYDENLNIYTISCSAYLTAPNLVFRFDDGVHAEIPPEQFIYRLEQRSKTKGCYTAIAGGPDSSRIFLGGPFFRSFYLVYQFRNFKVGIAESIAKAGKVYKL</sequence>
<dbReference type="PANTHER" id="PTHR47966:SF51">
    <property type="entry name" value="BETA-SITE APP-CLEAVING ENZYME, ISOFORM A-RELATED"/>
    <property type="match status" value="1"/>
</dbReference>